<organism evidence="2 3">
    <name type="scientific">Segatella cerevisiae</name>
    <dbReference type="NCBI Taxonomy" id="2053716"/>
    <lineage>
        <taxon>Bacteria</taxon>
        <taxon>Pseudomonadati</taxon>
        <taxon>Bacteroidota</taxon>
        <taxon>Bacteroidia</taxon>
        <taxon>Bacteroidales</taxon>
        <taxon>Prevotellaceae</taxon>
        <taxon>Segatella</taxon>
    </lineage>
</organism>
<feature type="transmembrane region" description="Helical" evidence="1">
    <location>
        <begin position="29"/>
        <end position="48"/>
    </location>
</feature>
<feature type="transmembrane region" description="Helical" evidence="1">
    <location>
        <begin position="60"/>
        <end position="78"/>
    </location>
</feature>
<accession>A0ABT1BV29</accession>
<proteinExistence type="predicted"/>
<dbReference type="EMBL" id="JAMXLY010000001">
    <property type="protein sequence ID" value="MCO6024257.1"/>
    <property type="molecule type" value="Genomic_DNA"/>
</dbReference>
<protein>
    <submittedName>
        <fullName evidence="2">Uncharacterized protein</fullName>
    </submittedName>
</protein>
<evidence type="ECO:0000256" key="1">
    <source>
        <dbReference type="SAM" id="Phobius"/>
    </source>
</evidence>
<keyword evidence="1" id="KW-0472">Membrane</keyword>
<dbReference type="Proteomes" id="UP001204015">
    <property type="component" value="Unassembled WGS sequence"/>
</dbReference>
<evidence type="ECO:0000313" key="2">
    <source>
        <dbReference type="EMBL" id="MCO6024257.1"/>
    </source>
</evidence>
<keyword evidence="1" id="KW-0812">Transmembrane</keyword>
<name>A0ABT1BV29_9BACT</name>
<dbReference type="RefSeq" id="WP_252759620.1">
    <property type="nucleotide sequence ID" value="NZ_JAMXLY010000001.1"/>
</dbReference>
<comment type="caution">
    <text evidence="2">The sequence shown here is derived from an EMBL/GenBank/DDBJ whole genome shotgun (WGS) entry which is preliminary data.</text>
</comment>
<sequence length="82" mass="9758">MKIICLLMVVYIGFQEKYAYVHYHGQLWFKVMIIAVPLIFLTVMALLIRKCKFNRYRQKWALIVLGICVAALLLLNIMEFLY</sequence>
<reference evidence="2 3" key="1">
    <citation type="submission" date="2022-06" db="EMBL/GenBank/DDBJ databases">
        <title>A taxonomic note on the genus Prevotella: Description of four novel genera and emended description of the genera Hallella and Xylanibacter.</title>
        <authorList>
            <person name="Hitch T.C.A."/>
        </authorList>
    </citation>
    <scope>NUCLEOTIDE SEQUENCE [LARGE SCALE GENOMIC DNA]</scope>
    <source>
        <strain evidence="2 3">DSM 100619</strain>
    </source>
</reference>
<gene>
    <name evidence="2" type="ORF">NG821_00080</name>
</gene>
<keyword evidence="3" id="KW-1185">Reference proteome</keyword>
<keyword evidence="1" id="KW-1133">Transmembrane helix</keyword>
<evidence type="ECO:0000313" key="3">
    <source>
        <dbReference type="Proteomes" id="UP001204015"/>
    </source>
</evidence>